<evidence type="ECO:0000313" key="4">
    <source>
        <dbReference type="Proteomes" id="UP001521785"/>
    </source>
</evidence>
<dbReference type="EMBL" id="JAKJXO020000003">
    <property type="protein sequence ID" value="KAL1607950.1"/>
    <property type="molecule type" value="Genomic_DNA"/>
</dbReference>
<evidence type="ECO:0000256" key="1">
    <source>
        <dbReference type="ARBA" id="ARBA00023002"/>
    </source>
</evidence>
<sequence>MLFHILGLPKPEVQAPPLNATVLIWGGGSIVGNLAIQFAKLAGLNVYATAGKNNHEYLRSLGAKLLFDYRSDSVVEDAVAAAEHEGKPIAYVADTITSSATLSSVQDILSKSTATVKKIAHTAPWPEDLEKLEEFYADMVHGEEVWYKPDMIELGSKVFNEDLPKWLETGAIVPPPYQVVDGGVGKIQAGLKVLQAGVSNQKVLVKV</sequence>
<dbReference type="InterPro" id="IPR036291">
    <property type="entry name" value="NAD(P)-bd_dom_sf"/>
</dbReference>
<feature type="domain" description="Alcohol dehydrogenase-like C-terminal" evidence="2">
    <location>
        <begin position="31"/>
        <end position="111"/>
    </location>
</feature>
<dbReference type="PANTHER" id="PTHR45348">
    <property type="entry name" value="HYPOTHETICAL OXIDOREDUCTASE (EUROFUNG)"/>
    <property type="match status" value="1"/>
</dbReference>
<dbReference type="Pfam" id="PF00107">
    <property type="entry name" value="ADH_zinc_N"/>
    <property type="match status" value="1"/>
</dbReference>
<comment type="caution">
    <text evidence="3">The sequence shown here is derived from an EMBL/GenBank/DDBJ whole genome shotgun (WGS) entry which is preliminary data.</text>
</comment>
<keyword evidence="1" id="KW-0560">Oxidoreductase</keyword>
<organism evidence="3 4">
    <name type="scientific">Paraconiothyrium brasiliense</name>
    <dbReference type="NCBI Taxonomy" id="300254"/>
    <lineage>
        <taxon>Eukaryota</taxon>
        <taxon>Fungi</taxon>
        <taxon>Dikarya</taxon>
        <taxon>Ascomycota</taxon>
        <taxon>Pezizomycotina</taxon>
        <taxon>Dothideomycetes</taxon>
        <taxon>Pleosporomycetidae</taxon>
        <taxon>Pleosporales</taxon>
        <taxon>Massarineae</taxon>
        <taxon>Didymosphaeriaceae</taxon>
        <taxon>Paraconiothyrium</taxon>
    </lineage>
</organism>
<name>A0ABR3RU70_9PLEO</name>
<evidence type="ECO:0000259" key="2">
    <source>
        <dbReference type="Pfam" id="PF00107"/>
    </source>
</evidence>
<evidence type="ECO:0000313" key="3">
    <source>
        <dbReference type="EMBL" id="KAL1607950.1"/>
    </source>
</evidence>
<dbReference type="InterPro" id="IPR013149">
    <property type="entry name" value="ADH-like_C"/>
</dbReference>
<dbReference type="PANTHER" id="PTHR45348:SF2">
    <property type="entry name" value="ZINC-TYPE ALCOHOL DEHYDROGENASE-LIKE PROTEIN C2E1P3.01"/>
    <property type="match status" value="1"/>
</dbReference>
<reference evidence="3 4" key="1">
    <citation type="submission" date="2024-02" db="EMBL/GenBank/DDBJ databases">
        <title>De novo assembly and annotation of 12 fungi associated with fruit tree decline syndrome in Ontario, Canada.</title>
        <authorList>
            <person name="Sulman M."/>
            <person name="Ellouze W."/>
            <person name="Ilyukhin E."/>
        </authorList>
    </citation>
    <scope>NUCLEOTIDE SEQUENCE [LARGE SCALE GENOMIC DNA]</scope>
    <source>
        <strain evidence="3 4">M42-189</strain>
    </source>
</reference>
<keyword evidence="4" id="KW-1185">Reference proteome</keyword>
<dbReference type="InterPro" id="IPR047122">
    <property type="entry name" value="Trans-enoyl_RdTase-like"/>
</dbReference>
<dbReference type="SUPFAM" id="SSF51735">
    <property type="entry name" value="NAD(P)-binding Rossmann-fold domains"/>
    <property type="match status" value="1"/>
</dbReference>
<dbReference type="Gene3D" id="3.90.180.10">
    <property type="entry name" value="Medium-chain alcohol dehydrogenases, catalytic domain"/>
    <property type="match status" value="1"/>
</dbReference>
<protein>
    <recommendedName>
        <fullName evidence="2">Alcohol dehydrogenase-like C-terminal domain-containing protein</fullName>
    </recommendedName>
</protein>
<gene>
    <name evidence="3" type="ORF">SLS60_002889</name>
</gene>
<proteinExistence type="predicted"/>
<dbReference type="Proteomes" id="UP001521785">
    <property type="component" value="Unassembled WGS sequence"/>
</dbReference>
<dbReference type="Gene3D" id="3.40.50.720">
    <property type="entry name" value="NAD(P)-binding Rossmann-like Domain"/>
    <property type="match status" value="1"/>
</dbReference>
<accession>A0ABR3RU70</accession>